<evidence type="ECO:0000256" key="1">
    <source>
        <dbReference type="ARBA" id="ARBA00023125"/>
    </source>
</evidence>
<sequence length="131" mass="14499">MADGLLSIGEVGRRLGLSVHTLRLYERAGLLADPVRRDAGGRRVYDAAAVEWLGNCVKFRATGMPLATLGRLAELVRAGDGNEVERLDLLREHRERITEQLERLHDCLKLVDAKVDGYERHLAAGATGDPW</sequence>
<evidence type="ECO:0000313" key="4">
    <source>
        <dbReference type="Proteomes" id="UP001589894"/>
    </source>
</evidence>
<organism evidence="3 4">
    <name type="scientific">Plantactinospora siamensis</name>
    <dbReference type="NCBI Taxonomy" id="555372"/>
    <lineage>
        <taxon>Bacteria</taxon>
        <taxon>Bacillati</taxon>
        <taxon>Actinomycetota</taxon>
        <taxon>Actinomycetes</taxon>
        <taxon>Micromonosporales</taxon>
        <taxon>Micromonosporaceae</taxon>
        <taxon>Plantactinospora</taxon>
    </lineage>
</organism>
<gene>
    <name evidence="3" type="ORF">ACFFHU_03005</name>
</gene>
<proteinExistence type="predicted"/>
<dbReference type="EMBL" id="JBHLUE010000002">
    <property type="protein sequence ID" value="MFC0563138.1"/>
    <property type="molecule type" value="Genomic_DNA"/>
</dbReference>
<dbReference type="PANTHER" id="PTHR30204">
    <property type="entry name" value="REDOX-CYCLING DRUG-SENSING TRANSCRIPTIONAL ACTIVATOR SOXR"/>
    <property type="match status" value="1"/>
</dbReference>
<dbReference type="CDD" id="cd01109">
    <property type="entry name" value="HTH_YyaN"/>
    <property type="match status" value="1"/>
</dbReference>
<feature type="domain" description="HTH merR-type" evidence="2">
    <location>
        <begin position="5"/>
        <end position="75"/>
    </location>
</feature>
<dbReference type="InterPro" id="IPR047057">
    <property type="entry name" value="MerR_fam"/>
</dbReference>
<protein>
    <submittedName>
        <fullName evidence="3">MerR family transcriptional regulator</fullName>
    </submittedName>
</protein>
<dbReference type="PANTHER" id="PTHR30204:SF98">
    <property type="entry name" value="HTH-TYPE TRANSCRIPTIONAL REGULATOR ADHR"/>
    <property type="match status" value="1"/>
</dbReference>
<evidence type="ECO:0000313" key="3">
    <source>
        <dbReference type="EMBL" id="MFC0563138.1"/>
    </source>
</evidence>
<dbReference type="InterPro" id="IPR009061">
    <property type="entry name" value="DNA-bd_dom_put_sf"/>
</dbReference>
<dbReference type="RefSeq" id="WP_377335386.1">
    <property type="nucleotide sequence ID" value="NZ_JBHLUE010000002.1"/>
</dbReference>
<dbReference type="SUPFAM" id="SSF46955">
    <property type="entry name" value="Putative DNA-binding domain"/>
    <property type="match status" value="1"/>
</dbReference>
<dbReference type="SMART" id="SM00422">
    <property type="entry name" value="HTH_MERR"/>
    <property type="match status" value="1"/>
</dbReference>
<dbReference type="Proteomes" id="UP001589894">
    <property type="component" value="Unassembled WGS sequence"/>
</dbReference>
<dbReference type="PROSITE" id="PS50937">
    <property type="entry name" value="HTH_MERR_2"/>
    <property type="match status" value="1"/>
</dbReference>
<name>A0ABV6NSQ3_9ACTN</name>
<accession>A0ABV6NSQ3</accession>
<reference evidence="3 4" key="1">
    <citation type="submission" date="2024-09" db="EMBL/GenBank/DDBJ databases">
        <authorList>
            <person name="Sun Q."/>
            <person name="Mori K."/>
        </authorList>
    </citation>
    <scope>NUCLEOTIDE SEQUENCE [LARGE SCALE GENOMIC DNA]</scope>
    <source>
        <strain evidence="3 4">TBRC 2205</strain>
    </source>
</reference>
<comment type="caution">
    <text evidence="3">The sequence shown here is derived from an EMBL/GenBank/DDBJ whole genome shotgun (WGS) entry which is preliminary data.</text>
</comment>
<dbReference type="Pfam" id="PF13411">
    <property type="entry name" value="MerR_1"/>
    <property type="match status" value="1"/>
</dbReference>
<keyword evidence="4" id="KW-1185">Reference proteome</keyword>
<dbReference type="InterPro" id="IPR000551">
    <property type="entry name" value="MerR-type_HTH_dom"/>
</dbReference>
<dbReference type="Gene3D" id="1.10.1660.10">
    <property type="match status" value="1"/>
</dbReference>
<keyword evidence="1" id="KW-0238">DNA-binding</keyword>
<evidence type="ECO:0000259" key="2">
    <source>
        <dbReference type="PROSITE" id="PS50937"/>
    </source>
</evidence>